<name>A0A6M5YV13_9BACT</name>
<feature type="domain" description="EthD" evidence="2">
    <location>
        <begin position="231"/>
        <end position="316"/>
    </location>
</feature>
<proteinExistence type="predicted"/>
<evidence type="ECO:0000259" key="2">
    <source>
        <dbReference type="Pfam" id="PF07110"/>
    </source>
</evidence>
<reference evidence="4" key="1">
    <citation type="submission" date="2020-05" db="EMBL/GenBank/DDBJ databases">
        <title>Frigoriglobus tundricola gen. nov., sp. nov., a psychrotolerant cellulolytic planctomycete of the family Gemmataceae with two divergent copies of 16S rRNA gene.</title>
        <authorList>
            <person name="Kulichevskaya I.S."/>
            <person name="Ivanova A.A."/>
            <person name="Naumoff D.G."/>
            <person name="Beletsky A.V."/>
            <person name="Rijpstra W.I.C."/>
            <person name="Sinninghe Damste J.S."/>
            <person name="Mardanov A.V."/>
            <person name="Ravin N.V."/>
            <person name="Dedysh S.N."/>
        </authorList>
    </citation>
    <scope>NUCLEOTIDE SEQUENCE [LARGE SCALE GENOMIC DNA]</scope>
    <source>
        <strain evidence="4">PL17</strain>
    </source>
</reference>
<evidence type="ECO:0000256" key="1">
    <source>
        <dbReference type="SAM" id="MobiDB-lite"/>
    </source>
</evidence>
<dbReference type="SUPFAM" id="SSF54909">
    <property type="entry name" value="Dimeric alpha+beta barrel"/>
    <property type="match status" value="1"/>
</dbReference>
<sequence>MSDPSPASSGQPSAADPTTDLRHRPPHRSAYASTGQPLIVTPTFVARADVTPATARPRDAGFNLDADGSPMDGADGPPAIEADPNLAFEHWDEYWRKVHGPKFAYEEPGASTEAVLRYDQLHRLPAGPSSTFRPPYRAMVRPDHLLVDDAYARVPAYDRPRWDGLAYIAYGSEADMKAVLGQSKYTERVIADEKTAFRMVTRNVAREHIILPSPAHRDPISLVKIHRRAAHVTREAFQARWLAAHADLVLSRPATHRYVRRYAQLHYIGSTQDDPAGGLMDGITVMAFGSVNDVEDYLTAEDYRAIETDEAALTDAGLSEFWTAVNYSVINRLYPEVSTDRRATR</sequence>
<dbReference type="Proteomes" id="UP000503447">
    <property type="component" value="Chromosome"/>
</dbReference>
<dbReference type="InterPro" id="IPR011008">
    <property type="entry name" value="Dimeric_a/b-barrel"/>
</dbReference>
<dbReference type="Gene3D" id="3.30.70.100">
    <property type="match status" value="2"/>
</dbReference>
<keyword evidence="4" id="KW-1185">Reference proteome</keyword>
<organism evidence="3 4">
    <name type="scientific">Frigoriglobus tundricola</name>
    <dbReference type="NCBI Taxonomy" id="2774151"/>
    <lineage>
        <taxon>Bacteria</taxon>
        <taxon>Pseudomonadati</taxon>
        <taxon>Planctomycetota</taxon>
        <taxon>Planctomycetia</taxon>
        <taxon>Gemmatales</taxon>
        <taxon>Gemmataceae</taxon>
        <taxon>Frigoriglobus</taxon>
    </lineage>
</organism>
<accession>A0A6M5YV13</accession>
<dbReference type="Pfam" id="PF07110">
    <property type="entry name" value="EthD"/>
    <property type="match status" value="1"/>
</dbReference>
<dbReference type="AlphaFoldDB" id="A0A6M5YV13"/>
<dbReference type="KEGG" id="ftj:FTUN_4291"/>
<dbReference type="EMBL" id="CP053452">
    <property type="protein sequence ID" value="QJW96732.1"/>
    <property type="molecule type" value="Genomic_DNA"/>
</dbReference>
<dbReference type="RefSeq" id="WP_171472259.1">
    <property type="nucleotide sequence ID" value="NZ_CP053452.2"/>
</dbReference>
<protein>
    <recommendedName>
        <fullName evidence="2">EthD domain-containing protein</fullName>
    </recommendedName>
</protein>
<feature type="region of interest" description="Disordered" evidence="1">
    <location>
        <begin position="1"/>
        <end position="35"/>
    </location>
</feature>
<evidence type="ECO:0000313" key="3">
    <source>
        <dbReference type="EMBL" id="QJW96732.1"/>
    </source>
</evidence>
<feature type="compositionally biased region" description="Low complexity" evidence="1">
    <location>
        <begin position="1"/>
        <end position="17"/>
    </location>
</feature>
<gene>
    <name evidence="3" type="ORF">FTUN_4291</name>
</gene>
<evidence type="ECO:0000313" key="4">
    <source>
        <dbReference type="Proteomes" id="UP000503447"/>
    </source>
</evidence>
<dbReference type="InterPro" id="IPR009799">
    <property type="entry name" value="EthD_dom"/>
</dbReference>
<dbReference type="GO" id="GO:0016491">
    <property type="term" value="F:oxidoreductase activity"/>
    <property type="evidence" value="ECO:0007669"/>
    <property type="project" value="InterPro"/>
</dbReference>
<feature type="region of interest" description="Disordered" evidence="1">
    <location>
        <begin position="55"/>
        <end position="76"/>
    </location>
</feature>